<dbReference type="KEGG" id="pbd:PBOR_26725"/>
<evidence type="ECO:0000313" key="2">
    <source>
        <dbReference type="Proteomes" id="UP000029518"/>
    </source>
</evidence>
<proteinExistence type="predicted"/>
<dbReference type="OrthoDB" id="2611783at2"/>
<gene>
    <name evidence="1" type="ORF">PBOR_26725</name>
</gene>
<organism evidence="1 2">
    <name type="scientific">Paenibacillus borealis</name>
    <dbReference type="NCBI Taxonomy" id="160799"/>
    <lineage>
        <taxon>Bacteria</taxon>
        <taxon>Bacillati</taxon>
        <taxon>Bacillota</taxon>
        <taxon>Bacilli</taxon>
        <taxon>Bacillales</taxon>
        <taxon>Paenibacillaceae</taxon>
        <taxon>Paenibacillus</taxon>
    </lineage>
</organism>
<keyword evidence="2" id="KW-1185">Reference proteome</keyword>
<dbReference type="RefSeq" id="WP_042216576.1">
    <property type="nucleotide sequence ID" value="NZ_CP009285.1"/>
</dbReference>
<protein>
    <submittedName>
        <fullName evidence="1">Uncharacterized protein</fullName>
    </submittedName>
</protein>
<sequence>MNNSRLSRIELFAFDTRPSFMHGSEPSGCWYGVLKLTCGQQISYGKCILCAGDNAVDLVKWGSFLKNIRNCTIEEAFELIRLHGQEWAPNQRNLLHAALDNMLQSGQLRMKIAAGAGRYEHRINSFLPSREPVLHYTKQSKSPPDSSVLFNESVSYYSLV</sequence>
<accession>A0A089LF41</accession>
<dbReference type="Proteomes" id="UP000029518">
    <property type="component" value="Chromosome"/>
</dbReference>
<dbReference type="AlphaFoldDB" id="A0A089LF41"/>
<dbReference type="EMBL" id="CP009285">
    <property type="protein sequence ID" value="AIQ60141.1"/>
    <property type="molecule type" value="Genomic_DNA"/>
</dbReference>
<dbReference type="HOGENOM" id="CLU_139750_0_0_9"/>
<name>A0A089LF41_PAEBO</name>
<reference evidence="1" key="1">
    <citation type="submission" date="2014-08" db="EMBL/GenBank/DDBJ databases">
        <title>Comparative genomics of the Paenibacillus odorifer group.</title>
        <authorList>
            <person name="den Bakker H.C."/>
            <person name="Tsai Y.-C.Y.-C."/>
            <person name="Martin N."/>
            <person name="Korlach J."/>
            <person name="Wiedmann M."/>
        </authorList>
    </citation>
    <scope>NUCLEOTIDE SEQUENCE [LARGE SCALE GENOMIC DNA]</scope>
    <source>
        <strain evidence="1">DSM 13188</strain>
    </source>
</reference>
<evidence type="ECO:0000313" key="1">
    <source>
        <dbReference type="EMBL" id="AIQ60141.1"/>
    </source>
</evidence>